<comment type="subcellular location">
    <subcellularLocation>
        <location evidence="2">Cytoplasm</location>
    </subcellularLocation>
</comment>
<dbReference type="Pfam" id="PF16321">
    <property type="entry name" value="Ribosom_S30AE_C"/>
    <property type="match status" value="1"/>
</dbReference>
<evidence type="ECO:0000313" key="5">
    <source>
        <dbReference type="EMBL" id="MFC5712911.1"/>
    </source>
</evidence>
<dbReference type="InterPro" id="IPR038416">
    <property type="entry name" value="Ribosom_S30AE_C_sf"/>
</dbReference>
<dbReference type="InterPro" id="IPR036567">
    <property type="entry name" value="RHF-like"/>
</dbReference>
<feature type="coiled-coil region" evidence="3">
    <location>
        <begin position="73"/>
        <end position="100"/>
    </location>
</feature>
<dbReference type="PANTHER" id="PTHR33231">
    <property type="entry name" value="30S RIBOSOMAL PROTEIN"/>
    <property type="match status" value="1"/>
</dbReference>
<organism evidence="5 6">
    <name type="scientific">Thalassorhabdus alkalitolerans</name>
    <dbReference type="NCBI Taxonomy" id="2282697"/>
    <lineage>
        <taxon>Bacteria</taxon>
        <taxon>Bacillati</taxon>
        <taxon>Bacillota</taxon>
        <taxon>Bacilli</taxon>
        <taxon>Bacillales</taxon>
        <taxon>Bacillaceae</taxon>
        <taxon>Thalassorhabdus</taxon>
    </lineage>
</organism>
<dbReference type="SUPFAM" id="SSF69754">
    <property type="entry name" value="Ribosome binding protein Y (YfiA homologue)"/>
    <property type="match status" value="1"/>
</dbReference>
<name>A0ABW0YMC3_9BACI</name>
<dbReference type="HAMAP" id="MF_00839">
    <property type="entry name" value="HPF"/>
    <property type="match status" value="1"/>
</dbReference>
<dbReference type="Proteomes" id="UP001596142">
    <property type="component" value="Unassembled WGS sequence"/>
</dbReference>
<comment type="function">
    <text evidence="2">Required for dimerization of active 70S ribosomes into 100S ribosomes in stationary phase; 100S ribosomes are translationally inactive and sometimes present during exponential growth.</text>
</comment>
<evidence type="ECO:0000256" key="2">
    <source>
        <dbReference type="HAMAP-Rule" id="MF_00839"/>
    </source>
</evidence>
<dbReference type="InterPro" id="IPR003489">
    <property type="entry name" value="RHF/RaiA"/>
</dbReference>
<feature type="domain" description="Sigma 54 modulation/S30EA ribosomal protein C-terminal" evidence="4">
    <location>
        <begin position="122"/>
        <end position="177"/>
    </location>
</feature>
<dbReference type="RefSeq" id="WP_054636347.1">
    <property type="nucleotide sequence ID" value="NZ_JBHSOZ010000003.1"/>
</dbReference>
<accession>A0ABW0YMC3</accession>
<sequence>MEFVIRGKGMEVTESLREYSLNKLQRIERFLDQANEAVVHVTLKVTRNQQGVEVTIPNAPIILRAEEMNKDMYAAIDAVIEKLERQMKKYKTKVNRKFRNDNSLKAMNSEEYGGGQAVLTEDPEEIIRKKRFALKPMDEEEAILQMNMLDHQFFVYKDMETNETNVVYRRHDGRYGLIQGA</sequence>
<comment type="caution">
    <text evidence="5">The sequence shown here is derived from an EMBL/GenBank/DDBJ whole genome shotgun (WGS) entry which is preliminary data.</text>
</comment>
<dbReference type="Pfam" id="PF02482">
    <property type="entry name" value="Ribosomal_S30AE"/>
    <property type="match status" value="1"/>
</dbReference>
<keyword evidence="6" id="KW-1185">Reference proteome</keyword>
<comment type="subunit">
    <text evidence="2">Interacts with 100S ribosomes.</text>
</comment>
<dbReference type="PANTHER" id="PTHR33231:SF1">
    <property type="entry name" value="30S RIBOSOMAL PROTEIN"/>
    <property type="match status" value="1"/>
</dbReference>
<reference evidence="6" key="1">
    <citation type="journal article" date="2019" name="Int. J. Syst. Evol. Microbiol.">
        <title>The Global Catalogue of Microorganisms (GCM) 10K type strain sequencing project: providing services to taxonomists for standard genome sequencing and annotation.</title>
        <authorList>
            <consortium name="The Broad Institute Genomics Platform"/>
            <consortium name="The Broad Institute Genome Sequencing Center for Infectious Disease"/>
            <person name="Wu L."/>
            <person name="Ma J."/>
        </authorList>
    </citation>
    <scope>NUCLEOTIDE SEQUENCE [LARGE SCALE GENOMIC DNA]</scope>
    <source>
        <strain evidence="6">CECT 7184</strain>
    </source>
</reference>
<keyword evidence="2" id="KW-0963">Cytoplasm</keyword>
<comment type="similarity">
    <text evidence="2">Belongs to the HPF/YfiA ribosome-associated protein family. Long HPF subfamily.</text>
</comment>
<evidence type="ECO:0000256" key="1">
    <source>
        <dbReference type="ARBA" id="ARBA00022845"/>
    </source>
</evidence>
<protein>
    <recommendedName>
        <fullName evidence="2">Ribosome hibernation promoting factor</fullName>
        <shortName evidence="2">HPF</shortName>
    </recommendedName>
</protein>
<evidence type="ECO:0000313" key="6">
    <source>
        <dbReference type="Proteomes" id="UP001596142"/>
    </source>
</evidence>
<keyword evidence="3" id="KW-0175">Coiled coil</keyword>
<dbReference type="InterPro" id="IPR034694">
    <property type="entry name" value="HPF_long/plastid"/>
</dbReference>
<evidence type="ECO:0000259" key="4">
    <source>
        <dbReference type="Pfam" id="PF16321"/>
    </source>
</evidence>
<dbReference type="Gene3D" id="3.30.160.100">
    <property type="entry name" value="Ribosome hibernation promotion factor-like"/>
    <property type="match status" value="1"/>
</dbReference>
<dbReference type="NCBIfam" id="TIGR00741">
    <property type="entry name" value="yfiA"/>
    <property type="match status" value="1"/>
</dbReference>
<dbReference type="Gene3D" id="3.30.505.50">
    <property type="entry name" value="Sigma 54 modulation/S30EA ribosomal protein, C-terminal domain"/>
    <property type="match status" value="1"/>
</dbReference>
<proteinExistence type="inferred from homology"/>
<dbReference type="CDD" id="cd00552">
    <property type="entry name" value="RaiA"/>
    <property type="match status" value="1"/>
</dbReference>
<keyword evidence="1 2" id="KW-0810">Translation regulation</keyword>
<dbReference type="InterPro" id="IPR050574">
    <property type="entry name" value="HPF/YfiA_ribosome-assoc"/>
</dbReference>
<dbReference type="EMBL" id="JBHSOZ010000003">
    <property type="protein sequence ID" value="MFC5712911.1"/>
    <property type="molecule type" value="Genomic_DNA"/>
</dbReference>
<dbReference type="InterPro" id="IPR032528">
    <property type="entry name" value="Ribosom_S30AE_C"/>
</dbReference>
<evidence type="ECO:0000256" key="3">
    <source>
        <dbReference type="SAM" id="Coils"/>
    </source>
</evidence>
<gene>
    <name evidence="2 5" type="primary">hpf</name>
    <name evidence="5" type="ORF">ACFPU1_08965</name>
</gene>